<comment type="similarity">
    <text evidence="2">Belongs to the ADIPOR family.</text>
</comment>
<feature type="region of interest" description="Disordered" evidence="7">
    <location>
        <begin position="1"/>
        <end position="49"/>
    </location>
</feature>
<accession>A0A183IRQ1</accession>
<dbReference type="PANTHER" id="PTHR20855">
    <property type="entry name" value="ADIPOR/PROGESTIN RECEPTOR-RELATED"/>
    <property type="match status" value="1"/>
</dbReference>
<feature type="transmembrane region" description="Helical" evidence="8">
    <location>
        <begin position="275"/>
        <end position="294"/>
    </location>
</feature>
<feature type="compositionally biased region" description="Basic and acidic residues" evidence="7">
    <location>
        <begin position="25"/>
        <end position="35"/>
    </location>
</feature>
<dbReference type="GO" id="GO:0046872">
    <property type="term" value="F:metal ion binding"/>
    <property type="evidence" value="ECO:0007669"/>
    <property type="project" value="UniProtKB-KW"/>
</dbReference>
<dbReference type="OrthoDB" id="5585746at2759"/>
<dbReference type="WBParaSite" id="SBAD_0000654201-mRNA-1">
    <property type="protein sequence ID" value="SBAD_0000654201-mRNA-1"/>
    <property type="gene ID" value="SBAD_0000654201"/>
</dbReference>
<dbReference type="GO" id="GO:0033211">
    <property type="term" value="P:adiponectin-activated signaling pathway"/>
    <property type="evidence" value="ECO:0007669"/>
    <property type="project" value="TreeGrafter"/>
</dbReference>
<dbReference type="GO" id="GO:0038023">
    <property type="term" value="F:signaling receptor activity"/>
    <property type="evidence" value="ECO:0007669"/>
    <property type="project" value="TreeGrafter"/>
</dbReference>
<dbReference type="Proteomes" id="UP000270296">
    <property type="component" value="Unassembled WGS sequence"/>
</dbReference>
<keyword evidence="6" id="KW-0479">Metal-binding</keyword>
<evidence type="ECO:0000313" key="11">
    <source>
        <dbReference type="WBParaSite" id="SBAD_0000654201-mRNA-1"/>
    </source>
</evidence>
<evidence type="ECO:0000256" key="2">
    <source>
        <dbReference type="ARBA" id="ARBA00007018"/>
    </source>
</evidence>
<evidence type="ECO:0000313" key="10">
    <source>
        <dbReference type="Proteomes" id="UP000270296"/>
    </source>
</evidence>
<dbReference type="PANTHER" id="PTHR20855:SF52">
    <property type="entry name" value="ADIPONECTIN RECEPTOR PROTEIN"/>
    <property type="match status" value="1"/>
</dbReference>
<dbReference type="AlphaFoldDB" id="A0A183IRQ1"/>
<keyword evidence="6" id="KW-0862">Zinc</keyword>
<organism evidence="11">
    <name type="scientific">Soboliphyme baturini</name>
    <dbReference type="NCBI Taxonomy" id="241478"/>
    <lineage>
        <taxon>Eukaryota</taxon>
        <taxon>Metazoa</taxon>
        <taxon>Ecdysozoa</taxon>
        <taxon>Nematoda</taxon>
        <taxon>Enoplea</taxon>
        <taxon>Dorylaimia</taxon>
        <taxon>Dioctophymatida</taxon>
        <taxon>Dioctophymatoidea</taxon>
        <taxon>Soboliphymatidae</taxon>
        <taxon>Soboliphyme</taxon>
    </lineage>
</organism>
<keyword evidence="5 8" id="KW-0472">Membrane</keyword>
<feature type="binding site" evidence="6">
    <location>
        <position position="230"/>
    </location>
    <ligand>
        <name>Zn(2+)</name>
        <dbReference type="ChEBI" id="CHEBI:29105"/>
    </ligand>
</feature>
<protein>
    <submittedName>
        <fullName evidence="11">Adiponectin receptor protein</fullName>
    </submittedName>
</protein>
<feature type="transmembrane region" description="Helical" evidence="8">
    <location>
        <begin position="250"/>
        <end position="268"/>
    </location>
</feature>
<feature type="transmembrane region" description="Helical" evidence="8">
    <location>
        <begin position="210"/>
        <end position="230"/>
    </location>
</feature>
<evidence type="ECO:0000256" key="4">
    <source>
        <dbReference type="ARBA" id="ARBA00022989"/>
    </source>
</evidence>
<feature type="binding site" evidence="6">
    <location>
        <position position="380"/>
    </location>
    <ligand>
        <name>Zn(2+)</name>
        <dbReference type="ChEBI" id="CHEBI:29105"/>
    </ligand>
</feature>
<keyword evidence="3 8" id="KW-0812">Transmembrane</keyword>
<reference evidence="11" key="1">
    <citation type="submission" date="2016-06" db="UniProtKB">
        <authorList>
            <consortium name="WormBaseParasite"/>
        </authorList>
    </citation>
    <scope>IDENTIFICATION</scope>
</reference>
<evidence type="ECO:0000256" key="5">
    <source>
        <dbReference type="ARBA" id="ARBA00023136"/>
    </source>
</evidence>
<dbReference type="Pfam" id="PF03006">
    <property type="entry name" value="HlyIII"/>
    <property type="match status" value="1"/>
</dbReference>
<evidence type="ECO:0000256" key="1">
    <source>
        <dbReference type="ARBA" id="ARBA00004141"/>
    </source>
</evidence>
<evidence type="ECO:0000256" key="3">
    <source>
        <dbReference type="ARBA" id="ARBA00022692"/>
    </source>
</evidence>
<reference evidence="9 10" key="2">
    <citation type="submission" date="2018-11" db="EMBL/GenBank/DDBJ databases">
        <authorList>
            <consortium name="Pathogen Informatics"/>
        </authorList>
    </citation>
    <scope>NUCLEOTIDE SEQUENCE [LARGE SCALE GENOMIC DNA]</scope>
</reference>
<feature type="transmembrane region" description="Helical" evidence="8">
    <location>
        <begin position="179"/>
        <end position="198"/>
    </location>
</feature>
<feature type="transmembrane region" description="Helical" evidence="8">
    <location>
        <begin position="306"/>
        <end position="326"/>
    </location>
</feature>
<evidence type="ECO:0000256" key="6">
    <source>
        <dbReference type="PIRSR" id="PIRSR604254-1"/>
    </source>
</evidence>
<name>A0A183IRQ1_9BILA</name>
<dbReference type="GO" id="GO:0005886">
    <property type="term" value="C:plasma membrane"/>
    <property type="evidence" value="ECO:0007669"/>
    <property type="project" value="TreeGrafter"/>
</dbReference>
<keyword evidence="10" id="KW-1185">Reference proteome</keyword>
<gene>
    <name evidence="9" type="ORF">SBAD_LOCUS6298</name>
</gene>
<evidence type="ECO:0000313" key="9">
    <source>
        <dbReference type="EMBL" id="VDP09699.1"/>
    </source>
</evidence>
<keyword evidence="4 8" id="KW-1133">Transmembrane helix</keyword>
<proteinExistence type="inferred from homology"/>
<dbReference type="InterPro" id="IPR004254">
    <property type="entry name" value="AdipoR/HlyIII-related"/>
</dbReference>
<sequence>MEITNCVNDTAEYGTKRPPQPFDIIVKRNCDDHSDGSSSKSDNNDDEYVDASDQLMSDNRVLSDGTFPKISPPAWMKRPENRGDSMEIHYEQRVEYESCDEELEMDDFFCFPSLDVAKEQAGQFVKKVWEASWKATHFYSLPEWLQDNDFLYSGHRPPLPSFNACFKSIFRLHTETGNIWSHMLGCAAFVGTAIYFLTRPEVQVQWQEKLVFSSFFLGAISCLGLSSAFHTVSCHSERVGKIFSKLDYCGISLLIMGSFVPWLFYGFYCRREPKIVYIILILLFGTVCVTVSLWDEFSTPRFRPVRAGLFMGLGLSGIIPCVHYFITDGFWSAVYEASLGWLLLMAVLYIGGALLYAWRIPERFFPGKCDIWFQSHQIFHLCVVMAAFVHYHGINEMAVHRLSSGSCEENLIDIKPLLMNS</sequence>
<feature type="transmembrane region" description="Helical" evidence="8">
    <location>
        <begin position="378"/>
        <end position="394"/>
    </location>
</feature>
<dbReference type="EMBL" id="UZAM01009634">
    <property type="protein sequence ID" value="VDP09699.1"/>
    <property type="molecule type" value="Genomic_DNA"/>
</dbReference>
<comment type="subcellular location">
    <subcellularLocation>
        <location evidence="1">Membrane</location>
        <topology evidence="1">Multi-pass membrane protein</topology>
    </subcellularLocation>
</comment>
<evidence type="ECO:0000256" key="7">
    <source>
        <dbReference type="SAM" id="MobiDB-lite"/>
    </source>
</evidence>
<feature type="transmembrane region" description="Helical" evidence="8">
    <location>
        <begin position="338"/>
        <end position="358"/>
    </location>
</feature>
<feature type="binding site" evidence="6">
    <location>
        <position position="376"/>
    </location>
    <ligand>
        <name>Zn(2+)</name>
        <dbReference type="ChEBI" id="CHEBI:29105"/>
    </ligand>
</feature>
<evidence type="ECO:0000256" key="8">
    <source>
        <dbReference type="SAM" id="Phobius"/>
    </source>
</evidence>